<name>A0A1L9U145_9EURO</name>
<proteinExistence type="predicted"/>
<keyword evidence="4" id="KW-1185">Reference proteome</keyword>
<dbReference type="GeneID" id="63762099"/>
<evidence type="ECO:0000313" key="3">
    <source>
        <dbReference type="EMBL" id="OJJ65372.1"/>
    </source>
</evidence>
<dbReference type="VEuPathDB" id="FungiDB:ASPSYDRAFT_40187"/>
<protein>
    <submittedName>
        <fullName evidence="3">Uncharacterized protein</fullName>
    </submittedName>
</protein>
<evidence type="ECO:0000256" key="2">
    <source>
        <dbReference type="SAM" id="SignalP"/>
    </source>
</evidence>
<feature type="compositionally biased region" description="Low complexity" evidence="1">
    <location>
        <begin position="17"/>
        <end position="33"/>
    </location>
</feature>
<feature type="region of interest" description="Disordered" evidence="1">
    <location>
        <begin position="17"/>
        <end position="36"/>
    </location>
</feature>
<evidence type="ECO:0000313" key="4">
    <source>
        <dbReference type="Proteomes" id="UP000184356"/>
    </source>
</evidence>
<dbReference type="OrthoDB" id="4494533at2759"/>
<sequence length="161" mass="17199">MRLLPLTLLGLTASAVGQSSSSSDVPSPTTPAVAEAAQPSPDISGLIDAAASDSSAIDAFFKCLWPTTDRVVAEIVNLKTVDFDKLIDELHWEILWWGHPEKWVPDLAGITLNVTFVAACVLEVVGEGLAVTGLDFTNEFLKTLDLIPRNASNTDVPGLRK</sequence>
<dbReference type="Proteomes" id="UP000184356">
    <property type="component" value="Unassembled WGS sequence"/>
</dbReference>
<feature type="signal peptide" evidence="2">
    <location>
        <begin position="1"/>
        <end position="17"/>
    </location>
</feature>
<evidence type="ECO:0000256" key="1">
    <source>
        <dbReference type="SAM" id="MobiDB-lite"/>
    </source>
</evidence>
<dbReference type="AlphaFoldDB" id="A0A1L9U145"/>
<reference evidence="4" key="1">
    <citation type="journal article" date="2017" name="Genome Biol.">
        <title>Comparative genomics reveals high biological diversity and specific adaptations in the industrially and medically important fungal genus Aspergillus.</title>
        <authorList>
            <person name="de Vries R.P."/>
            <person name="Riley R."/>
            <person name="Wiebenga A."/>
            <person name="Aguilar-Osorio G."/>
            <person name="Amillis S."/>
            <person name="Uchima C.A."/>
            <person name="Anderluh G."/>
            <person name="Asadollahi M."/>
            <person name="Askin M."/>
            <person name="Barry K."/>
            <person name="Battaglia E."/>
            <person name="Bayram O."/>
            <person name="Benocci T."/>
            <person name="Braus-Stromeyer S.A."/>
            <person name="Caldana C."/>
            <person name="Canovas D."/>
            <person name="Cerqueira G.C."/>
            <person name="Chen F."/>
            <person name="Chen W."/>
            <person name="Choi C."/>
            <person name="Clum A."/>
            <person name="Dos Santos R.A."/>
            <person name="Damasio A.R."/>
            <person name="Diallinas G."/>
            <person name="Emri T."/>
            <person name="Fekete E."/>
            <person name="Flipphi M."/>
            <person name="Freyberg S."/>
            <person name="Gallo A."/>
            <person name="Gournas C."/>
            <person name="Habgood R."/>
            <person name="Hainaut M."/>
            <person name="Harispe M.L."/>
            <person name="Henrissat B."/>
            <person name="Hilden K.S."/>
            <person name="Hope R."/>
            <person name="Hossain A."/>
            <person name="Karabika E."/>
            <person name="Karaffa L."/>
            <person name="Karanyi Z."/>
            <person name="Krasevec N."/>
            <person name="Kuo A."/>
            <person name="Kusch H."/>
            <person name="LaButti K."/>
            <person name="Lagendijk E.L."/>
            <person name="Lapidus A."/>
            <person name="Levasseur A."/>
            <person name="Lindquist E."/>
            <person name="Lipzen A."/>
            <person name="Logrieco A.F."/>
            <person name="MacCabe A."/>
            <person name="Maekelae M.R."/>
            <person name="Malavazi I."/>
            <person name="Melin P."/>
            <person name="Meyer V."/>
            <person name="Mielnichuk N."/>
            <person name="Miskei M."/>
            <person name="Molnar A.P."/>
            <person name="Mule G."/>
            <person name="Ngan C.Y."/>
            <person name="Orejas M."/>
            <person name="Orosz E."/>
            <person name="Ouedraogo J.P."/>
            <person name="Overkamp K.M."/>
            <person name="Park H.-S."/>
            <person name="Perrone G."/>
            <person name="Piumi F."/>
            <person name="Punt P.J."/>
            <person name="Ram A.F."/>
            <person name="Ramon A."/>
            <person name="Rauscher S."/>
            <person name="Record E."/>
            <person name="Riano-Pachon D.M."/>
            <person name="Robert V."/>
            <person name="Roehrig J."/>
            <person name="Ruller R."/>
            <person name="Salamov A."/>
            <person name="Salih N.S."/>
            <person name="Samson R.A."/>
            <person name="Sandor E."/>
            <person name="Sanguinetti M."/>
            <person name="Schuetze T."/>
            <person name="Sepcic K."/>
            <person name="Shelest E."/>
            <person name="Sherlock G."/>
            <person name="Sophianopoulou V."/>
            <person name="Squina F.M."/>
            <person name="Sun H."/>
            <person name="Susca A."/>
            <person name="Todd R.B."/>
            <person name="Tsang A."/>
            <person name="Unkles S.E."/>
            <person name="van de Wiele N."/>
            <person name="van Rossen-Uffink D."/>
            <person name="Oliveira J.V."/>
            <person name="Vesth T.C."/>
            <person name="Visser J."/>
            <person name="Yu J.-H."/>
            <person name="Zhou M."/>
            <person name="Andersen M.R."/>
            <person name="Archer D.B."/>
            <person name="Baker S.E."/>
            <person name="Benoit I."/>
            <person name="Brakhage A.A."/>
            <person name="Braus G.H."/>
            <person name="Fischer R."/>
            <person name="Frisvad J.C."/>
            <person name="Goldman G.H."/>
            <person name="Houbraken J."/>
            <person name="Oakley B."/>
            <person name="Pocsi I."/>
            <person name="Scazzocchio C."/>
            <person name="Seiboth B."/>
            <person name="vanKuyk P.A."/>
            <person name="Wortman J."/>
            <person name="Dyer P.S."/>
            <person name="Grigoriev I.V."/>
        </authorList>
    </citation>
    <scope>NUCLEOTIDE SEQUENCE [LARGE SCALE GENOMIC DNA]</scope>
    <source>
        <strain evidence="4">CBS 593.65</strain>
    </source>
</reference>
<gene>
    <name evidence="3" type="ORF">ASPSYDRAFT_40187</name>
</gene>
<dbReference type="RefSeq" id="XP_040709178.1">
    <property type="nucleotide sequence ID" value="XM_040846026.1"/>
</dbReference>
<feature type="chain" id="PRO_5012092404" evidence="2">
    <location>
        <begin position="18"/>
        <end position="161"/>
    </location>
</feature>
<organism evidence="3 4">
    <name type="scientific">Aspergillus sydowii CBS 593.65</name>
    <dbReference type="NCBI Taxonomy" id="1036612"/>
    <lineage>
        <taxon>Eukaryota</taxon>
        <taxon>Fungi</taxon>
        <taxon>Dikarya</taxon>
        <taxon>Ascomycota</taxon>
        <taxon>Pezizomycotina</taxon>
        <taxon>Eurotiomycetes</taxon>
        <taxon>Eurotiomycetidae</taxon>
        <taxon>Eurotiales</taxon>
        <taxon>Aspergillaceae</taxon>
        <taxon>Aspergillus</taxon>
        <taxon>Aspergillus subgen. Nidulantes</taxon>
    </lineage>
</organism>
<keyword evidence="2" id="KW-0732">Signal</keyword>
<dbReference type="EMBL" id="KV878582">
    <property type="protein sequence ID" value="OJJ65372.1"/>
    <property type="molecule type" value="Genomic_DNA"/>
</dbReference>
<accession>A0A1L9U145</accession>